<dbReference type="EMBL" id="JBHSLF010000014">
    <property type="protein sequence ID" value="MFC5343717.1"/>
    <property type="molecule type" value="Genomic_DNA"/>
</dbReference>
<evidence type="ECO:0000256" key="6">
    <source>
        <dbReference type="ARBA" id="ARBA00023077"/>
    </source>
</evidence>
<dbReference type="PROSITE" id="PS01156">
    <property type="entry name" value="TONB_DEPENDENT_REC_2"/>
    <property type="match status" value="1"/>
</dbReference>
<evidence type="ECO:0000259" key="12">
    <source>
        <dbReference type="Pfam" id="PF00593"/>
    </source>
</evidence>
<feature type="short sequence motif" description="TonB C-terminal box" evidence="10">
    <location>
        <begin position="669"/>
        <end position="686"/>
    </location>
</feature>
<keyword evidence="2 9" id="KW-0813">Transport</keyword>
<evidence type="ECO:0000256" key="4">
    <source>
        <dbReference type="ARBA" id="ARBA00022692"/>
    </source>
</evidence>
<keyword evidence="15" id="KW-1185">Reference proteome</keyword>
<evidence type="ECO:0000256" key="10">
    <source>
        <dbReference type="PROSITE-ProRule" id="PRU10144"/>
    </source>
</evidence>
<evidence type="ECO:0000256" key="9">
    <source>
        <dbReference type="PROSITE-ProRule" id="PRU01360"/>
    </source>
</evidence>
<proteinExistence type="inferred from homology"/>
<dbReference type="InterPro" id="IPR000531">
    <property type="entry name" value="Beta-barrel_TonB"/>
</dbReference>
<dbReference type="Proteomes" id="UP001596152">
    <property type="component" value="Unassembled WGS sequence"/>
</dbReference>
<dbReference type="Gene3D" id="2.170.130.10">
    <property type="entry name" value="TonB-dependent receptor, plug domain"/>
    <property type="match status" value="1"/>
</dbReference>
<evidence type="ECO:0000313" key="15">
    <source>
        <dbReference type="Proteomes" id="UP001596152"/>
    </source>
</evidence>
<sequence>MHLADIVVVAPDRLAQIAGAVTLLSAADYRQSQPFALDDILRRVPGLYVRGEEGLALRPNVGIRGLTPIRSTEVLFLEDGVPLAYAPYGDNASYYHPPIERFSGVQVLRGSAQIAFGPHTVGGVINYTTPNPSEDLEGRLVLRGGNRGNREVTLQASDTVGETGILGMFTRRESEGNRDNQDLSYDDLFVKLTRPISASQNLTLKASWLREDSQVTYSGLTEAEYAADPRQNPFGNDRFEAEHMAASAVHAWRLTDTLRLTTALYGATFQRDWWRQSSNSGQRPNDASDPACGGMANLNTTCGNEGRLRDYYSFGIDSRLAWDWATAGRLAGRLEAGVRLHRENQERLQWNGDTPTARRPGVGRNAGVVEDNTRRATAMSGFVQNSFVLGDLTITPGLRLESIEFERANNLPGGGRGQRRIDVAIPGLGFAWSRDDRLTAFAGVHRGFSPPRAEDIITNTGGSVELDAEQSTNWEAGLRARPAAGVALEATAFRMDFDNQIVPSSVAGGVGATLTSAGETLHQGLEFAGRFSSAEAFGSELDWYADATLTWVAQAEYVGRRFSSLSGFGAVSVTGNRLPYAPEWFGRAAFGVRAPSGLQAEVEVVQTGEMFADDLNTVAPTANGQRGLIPDATVINLAGSWALPNTSVRLLARVRNVADRTYIIDRARGILPNEPRIVQIGVEYAF</sequence>
<evidence type="ECO:0000313" key="14">
    <source>
        <dbReference type="EMBL" id="MFC5343717.1"/>
    </source>
</evidence>
<dbReference type="PANTHER" id="PTHR30442:SF0">
    <property type="entry name" value="FE(3+) DICITRATE TRANSPORT PROTEIN FECA"/>
    <property type="match status" value="1"/>
</dbReference>
<protein>
    <submittedName>
        <fullName evidence="14">TonB-dependent receptor family protein</fullName>
    </submittedName>
</protein>
<dbReference type="PANTHER" id="PTHR30442">
    <property type="entry name" value="IRON III DICITRATE TRANSPORT PROTEIN FECA"/>
    <property type="match status" value="1"/>
</dbReference>
<comment type="subcellular location">
    <subcellularLocation>
        <location evidence="1 9">Cell outer membrane</location>
        <topology evidence="1 9">Multi-pass membrane protein</topology>
    </subcellularLocation>
</comment>
<keyword evidence="6 11" id="KW-0798">TonB box</keyword>
<comment type="caution">
    <text evidence="14">The sequence shown here is derived from an EMBL/GenBank/DDBJ whole genome shotgun (WGS) entry which is preliminary data.</text>
</comment>
<evidence type="ECO:0000256" key="8">
    <source>
        <dbReference type="ARBA" id="ARBA00023237"/>
    </source>
</evidence>
<dbReference type="InterPro" id="IPR036942">
    <property type="entry name" value="Beta-barrel_TonB_sf"/>
</dbReference>
<keyword evidence="14" id="KW-0675">Receptor</keyword>
<dbReference type="Pfam" id="PF00593">
    <property type="entry name" value="TonB_dep_Rec_b-barrel"/>
    <property type="match status" value="1"/>
</dbReference>
<dbReference type="InterPro" id="IPR012910">
    <property type="entry name" value="Plug_dom"/>
</dbReference>
<evidence type="ECO:0000256" key="5">
    <source>
        <dbReference type="ARBA" id="ARBA00022729"/>
    </source>
</evidence>
<feature type="domain" description="TonB-dependent receptor-like beta-barrel" evidence="12">
    <location>
        <begin position="197"/>
        <end position="657"/>
    </location>
</feature>
<comment type="similarity">
    <text evidence="9 11">Belongs to the TonB-dependent receptor family.</text>
</comment>
<dbReference type="Pfam" id="PF07715">
    <property type="entry name" value="Plug"/>
    <property type="match status" value="1"/>
</dbReference>
<dbReference type="InterPro" id="IPR039426">
    <property type="entry name" value="TonB-dep_rcpt-like"/>
</dbReference>
<dbReference type="Gene3D" id="2.40.170.20">
    <property type="entry name" value="TonB-dependent receptor, beta-barrel domain"/>
    <property type="match status" value="1"/>
</dbReference>
<keyword evidence="8 9" id="KW-0998">Cell outer membrane</keyword>
<gene>
    <name evidence="14" type="ORF">ACFPIE_07320</name>
</gene>
<evidence type="ECO:0000256" key="2">
    <source>
        <dbReference type="ARBA" id="ARBA00022448"/>
    </source>
</evidence>
<evidence type="ECO:0000256" key="11">
    <source>
        <dbReference type="RuleBase" id="RU003357"/>
    </source>
</evidence>
<dbReference type="InterPro" id="IPR037066">
    <property type="entry name" value="Plug_dom_sf"/>
</dbReference>
<dbReference type="RefSeq" id="WP_289648210.1">
    <property type="nucleotide sequence ID" value="NZ_CP169082.1"/>
</dbReference>
<evidence type="ECO:0000256" key="1">
    <source>
        <dbReference type="ARBA" id="ARBA00004571"/>
    </source>
</evidence>
<evidence type="ECO:0000256" key="7">
    <source>
        <dbReference type="ARBA" id="ARBA00023136"/>
    </source>
</evidence>
<dbReference type="SUPFAM" id="SSF56935">
    <property type="entry name" value="Porins"/>
    <property type="match status" value="1"/>
</dbReference>
<accession>A0ABW0FQR1</accession>
<organism evidence="14 15">
    <name type="scientific">Brevundimonas staleyi</name>
    <dbReference type="NCBI Taxonomy" id="74326"/>
    <lineage>
        <taxon>Bacteria</taxon>
        <taxon>Pseudomonadati</taxon>
        <taxon>Pseudomonadota</taxon>
        <taxon>Alphaproteobacteria</taxon>
        <taxon>Caulobacterales</taxon>
        <taxon>Caulobacteraceae</taxon>
        <taxon>Brevundimonas</taxon>
    </lineage>
</organism>
<keyword evidence="5" id="KW-0732">Signal</keyword>
<evidence type="ECO:0000259" key="13">
    <source>
        <dbReference type="Pfam" id="PF07715"/>
    </source>
</evidence>
<name>A0ABW0FQR1_9CAUL</name>
<feature type="domain" description="TonB-dependent receptor plug" evidence="13">
    <location>
        <begin position="15"/>
        <end position="124"/>
    </location>
</feature>
<dbReference type="InterPro" id="IPR010917">
    <property type="entry name" value="TonB_rcpt_CS"/>
</dbReference>
<keyword evidence="4 9" id="KW-0812">Transmembrane</keyword>
<dbReference type="PROSITE" id="PS52016">
    <property type="entry name" value="TONB_DEPENDENT_REC_3"/>
    <property type="match status" value="1"/>
</dbReference>
<keyword evidence="3 9" id="KW-1134">Transmembrane beta strand</keyword>
<keyword evidence="7 9" id="KW-0472">Membrane</keyword>
<reference evidence="15" key="1">
    <citation type="journal article" date="2019" name="Int. J. Syst. Evol. Microbiol.">
        <title>The Global Catalogue of Microorganisms (GCM) 10K type strain sequencing project: providing services to taxonomists for standard genome sequencing and annotation.</title>
        <authorList>
            <consortium name="The Broad Institute Genomics Platform"/>
            <consortium name="The Broad Institute Genome Sequencing Center for Infectious Disease"/>
            <person name="Wu L."/>
            <person name="Ma J."/>
        </authorList>
    </citation>
    <scope>NUCLEOTIDE SEQUENCE [LARGE SCALE GENOMIC DNA]</scope>
    <source>
        <strain evidence="15">JCM 12125</strain>
    </source>
</reference>
<evidence type="ECO:0000256" key="3">
    <source>
        <dbReference type="ARBA" id="ARBA00022452"/>
    </source>
</evidence>